<feature type="compositionally biased region" description="Polar residues" evidence="1">
    <location>
        <begin position="518"/>
        <end position="527"/>
    </location>
</feature>
<feature type="compositionally biased region" description="Basic residues" evidence="1">
    <location>
        <begin position="528"/>
        <end position="538"/>
    </location>
</feature>
<evidence type="ECO:0000256" key="1">
    <source>
        <dbReference type="SAM" id="MobiDB-lite"/>
    </source>
</evidence>
<dbReference type="OrthoDB" id="1306001at2759"/>
<organism evidence="2 3">
    <name type="scientific">Solanum commersonii</name>
    <name type="common">Commerson's wild potato</name>
    <name type="synonym">Commerson's nightshade</name>
    <dbReference type="NCBI Taxonomy" id="4109"/>
    <lineage>
        <taxon>Eukaryota</taxon>
        <taxon>Viridiplantae</taxon>
        <taxon>Streptophyta</taxon>
        <taxon>Embryophyta</taxon>
        <taxon>Tracheophyta</taxon>
        <taxon>Spermatophyta</taxon>
        <taxon>Magnoliopsida</taxon>
        <taxon>eudicotyledons</taxon>
        <taxon>Gunneridae</taxon>
        <taxon>Pentapetalae</taxon>
        <taxon>asterids</taxon>
        <taxon>lamiids</taxon>
        <taxon>Solanales</taxon>
        <taxon>Solanaceae</taxon>
        <taxon>Solanoideae</taxon>
        <taxon>Solaneae</taxon>
        <taxon>Solanum</taxon>
    </lineage>
</organism>
<dbReference type="PANTHER" id="PTHR36617">
    <property type="entry name" value="PROTEIN, PUTATIVE-RELATED"/>
    <property type="match status" value="1"/>
</dbReference>
<sequence>MSDHRLVLLENGDWEDNPSYFKFENMWLQEEGFLGKINEWWQNYSIRVSPDFFLSQKLKCLKRDITDWNKEIFGKMETRKRKALDELMAIEQAIENRLPSQAEKENMVLTMELQQSLRQKKCHGGKNPCVYGLRRYGIEGNSLWKEVVATKHAKQFSTRGRGWKHIHKYWEDFIQQISFKVGNGLNVKFWKDRWLGIFILKEVYPILFPIARDPDSTVAQNKEDNQWNLLFRRNFNYWELGSLCELMGRLEGYNMNPQAPDIIYWGRKAKEYTVKKGYKLLHAQNDITDLWPWKLIWKTKLPTKNACFTLDNLCRRNFKLESAESVNHFFLHCAVAADIWHMFLSLFSLNLVMPQTFREKGINSVLMEFQLLTIHSKLNSCSAACMTLELVESGKHFIATIINGSDQVPTFSTDSVLPTPISQNLPSMPNVIAGMDKEGNTKASKITGLKEIITNLQKGYPKGGLLHHDVHENLHTDPKKDHRDSATTSHQTTQENQHNQLIHQGKVSGQGHSKHNDQQGNLNTSHNTQKRNQKKSRKKEFSLERIGTKHPR</sequence>
<comment type="caution">
    <text evidence="2">The sequence shown here is derived from an EMBL/GenBank/DDBJ whole genome shotgun (WGS) entry which is preliminary data.</text>
</comment>
<accession>A0A9J6B410</accession>
<feature type="compositionally biased region" description="Basic and acidic residues" evidence="1">
    <location>
        <begin position="539"/>
        <end position="552"/>
    </location>
</feature>
<feature type="compositionally biased region" description="Basic and acidic residues" evidence="1">
    <location>
        <begin position="474"/>
        <end position="485"/>
    </location>
</feature>
<dbReference type="EMBL" id="JACXVP010000001">
    <property type="protein sequence ID" value="KAG5631485.1"/>
    <property type="molecule type" value="Genomic_DNA"/>
</dbReference>
<evidence type="ECO:0000313" key="2">
    <source>
        <dbReference type="EMBL" id="KAG5631485.1"/>
    </source>
</evidence>
<feature type="region of interest" description="Disordered" evidence="1">
    <location>
        <begin position="474"/>
        <end position="552"/>
    </location>
</feature>
<gene>
    <name evidence="2" type="ORF">H5410_003202</name>
</gene>
<protein>
    <recommendedName>
        <fullName evidence="4">Reverse transcriptase zinc-binding domain-containing protein</fullName>
    </recommendedName>
</protein>
<name>A0A9J6B410_SOLCO</name>
<reference evidence="2 3" key="1">
    <citation type="submission" date="2020-09" db="EMBL/GenBank/DDBJ databases">
        <title>De no assembly of potato wild relative species, Solanum commersonii.</title>
        <authorList>
            <person name="Cho K."/>
        </authorList>
    </citation>
    <scope>NUCLEOTIDE SEQUENCE [LARGE SCALE GENOMIC DNA]</scope>
    <source>
        <strain evidence="2">LZ3.2</strain>
        <tissue evidence="2">Leaf</tissue>
    </source>
</reference>
<dbReference type="AlphaFoldDB" id="A0A9J6B410"/>
<feature type="compositionally biased region" description="Polar residues" evidence="1">
    <location>
        <begin position="486"/>
        <end position="502"/>
    </location>
</feature>
<dbReference type="PANTHER" id="PTHR36617:SF15">
    <property type="entry name" value="REVERSE TRANSCRIPTASE ZINC-BINDING DOMAIN-CONTAINING PROTEIN"/>
    <property type="match status" value="1"/>
</dbReference>
<proteinExistence type="predicted"/>
<dbReference type="Proteomes" id="UP000824120">
    <property type="component" value="Chromosome 1"/>
</dbReference>
<evidence type="ECO:0008006" key="4">
    <source>
        <dbReference type="Google" id="ProtNLM"/>
    </source>
</evidence>
<keyword evidence="3" id="KW-1185">Reference proteome</keyword>
<evidence type="ECO:0000313" key="3">
    <source>
        <dbReference type="Proteomes" id="UP000824120"/>
    </source>
</evidence>